<evidence type="ECO:0000256" key="1">
    <source>
        <dbReference type="ARBA" id="ARBA00022617"/>
    </source>
</evidence>
<proteinExistence type="predicted"/>
<dbReference type="AlphaFoldDB" id="A0A1W1EKX5"/>
<dbReference type="EMBL" id="FRYL01000041">
    <property type="protein sequence ID" value="SHO81531.1"/>
    <property type="molecule type" value="Genomic_DNA"/>
</dbReference>
<dbReference type="InterPro" id="IPR009056">
    <property type="entry name" value="Cyt_c-like_dom"/>
</dbReference>
<sequence length="112" mass="13171">MKQIILLLIFNISFLDANRLLFFGNCISCHGGNSSAPYMIEIKGYYLSLYPQKEEFVDKMSKWLSNPNRKSALLQNAIKKYKLMPYLNIDIDTLKEISTYIYDNNEFDYLSY</sequence>
<evidence type="ECO:0000313" key="5">
    <source>
        <dbReference type="EMBL" id="SHO81531.1"/>
    </source>
</evidence>
<dbReference type="SUPFAM" id="SSF46626">
    <property type="entry name" value="Cytochrome c"/>
    <property type="match status" value="1"/>
</dbReference>
<dbReference type="GO" id="GO:0020037">
    <property type="term" value="F:heme binding"/>
    <property type="evidence" value="ECO:0007669"/>
    <property type="project" value="InterPro"/>
</dbReference>
<evidence type="ECO:0000256" key="2">
    <source>
        <dbReference type="ARBA" id="ARBA00022723"/>
    </source>
</evidence>
<feature type="domain" description="Cytochrome c" evidence="4">
    <location>
        <begin position="13"/>
        <end position="105"/>
    </location>
</feature>
<dbReference type="Gene3D" id="1.10.760.10">
    <property type="entry name" value="Cytochrome c-like domain"/>
    <property type="match status" value="1"/>
</dbReference>
<dbReference type="PROSITE" id="PS51007">
    <property type="entry name" value="CYTC"/>
    <property type="match status" value="1"/>
</dbReference>
<dbReference type="GO" id="GO:0046872">
    <property type="term" value="F:metal ion binding"/>
    <property type="evidence" value="ECO:0007669"/>
    <property type="project" value="UniProtKB-KW"/>
</dbReference>
<accession>A0A1W1EKX5</accession>
<dbReference type="InterPro" id="IPR036909">
    <property type="entry name" value="Cyt_c-like_dom_sf"/>
</dbReference>
<evidence type="ECO:0000259" key="4">
    <source>
        <dbReference type="PROSITE" id="PS51007"/>
    </source>
</evidence>
<protein>
    <submittedName>
        <fullName evidence="5">C-type cytochrome, putative</fullName>
    </submittedName>
</protein>
<gene>
    <name evidence="5" type="ORF">MNB_SV-15-1110</name>
</gene>
<organism evidence="5">
    <name type="scientific">hydrothermal vent metagenome</name>
    <dbReference type="NCBI Taxonomy" id="652676"/>
    <lineage>
        <taxon>unclassified sequences</taxon>
        <taxon>metagenomes</taxon>
        <taxon>ecological metagenomes</taxon>
    </lineage>
</organism>
<keyword evidence="1" id="KW-0349">Heme</keyword>
<dbReference type="GO" id="GO:0009055">
    <property type="term" value="F:electron transfer activity"/>
    <property type="evidence" value="ECO:0007669"/>
    <property type="project" value="InterPro"/>
</dbReference>
<name>A0A1W1EKX5_9ZZZZ</name>
<keyword evidence="3" id="KW-0408">Iron</keyword>
<reference evidence="5" key="1">
    <citation type="submission" date="2016-10" db="EMBL/GenBank/DDBJ databases">
        <authorList>
            <person name="de Groot N.N."/>
        </authorList>
    </citation>
    <scope>NUCLEOTIDE SEQUENCE</scope>
</reference>
<evidence type="ECO:0000256" key="3">
    <source>
        <dbReference type="ARBA" id="ARBA00023004"/>
    </source>
</evidence>
<keyword evidence="2" id="KW-0479">Metal-binding</keyword>